<evidence type="ECO:0000256" key="1">
    <source>
        <dbReference type="SAM" id="Coils"/>
    </source>
</evidence>
<evidence type="ECO:0000313" key="5">
    <source>
        <dbReference type="Proteomes" id="UP000284416"/>
    </source>
</evidence>
<comment type="caution">
    <text evidence="4">The sequence shown here is derived from an EMBL/GenBank/DDBJ whole genome shotgun (WGS) entry which is preliminary data.</text>
</comment>
<sequence>MKGRKSFMKTKLITAGVLFGLVAGGTFAVGAAKNDDSRNAVREVEVEHKVEHGEVLMNKEDKKQLGEVVKGAKISFEEALKIAREKAEGTLTEAETEIEHGRVEYKFEFENGKSETEITIDGNTGKMIEFDLDNDHDDDRDDR</sequence>
<dbReference type="Gene3D" id="3.10.450.40">
    <property type="match status" value="1"/>
</dbReference>
<dbReference type="Proteomes" id="UP000284416">
    <property type="component" value="Unassembled WGS sequence"/>
</dbReference>
<proteinExistence type="predicted"/>
<keyword evidence="2" id="KW-0732">Signal</keyword>
<evidence type="ECO:0000313" key="4">
    <source>
        <dbReference type="EMBL" id="RHW35687.1"/>
    </source>
</evidence>
<name>A0A417YPR6_9BACI</name>
<dbReference type="Pfam" id="PF03413">
    <property type="entry name" value="PepSY"/>
    <property type="match status" value="1"/>
</dbReference>
<dbReference type="InterPro" id="IPR025711">
    <property type="entry name" value="PepSY"/>
</dbReference>
<dbReference type="AlphaFoldDB" id="A0A417YPR6"/>
<feature type="domain" description="PepSY" evidence="3">
    <location>
        <begin position="73"/>
        <end position="128"/>
    </location>
</feature>
<keyword evidence="1" id="KW-0175">Coiled coil</keyword>
<dbReference type="EMBL" id="QWEG01000013">
    <property type="protein sequence ID" value="RHW35687.1"/>
    <property type="molecule type" value="Genomic_DNA"/>
</dbReference>
<evidence type="ECO:0000256" key="2">
    <source>
        <dbReference type="SAM" id="SignalP"/>
    </source>
</evidence>
<evidence type="ECO:0000259" key="3">
    <source>
        <dbReference type="Pfam" id="PF03413"/>
    </source>
</evidence>
<feature type="coiled-coil region" evidence="1">
    <location>
        <begin position="77"/>
        <end position="104"/>
    </location>
</feature>
<feature type="chain" id="PRO_5039025079" description="PepSY domain-containing protein" evidence="2">
    <location>
        <begin position="29"/>
        <end position="143"/>
    </location>
</feature>
<protein>
    <recommendedName>
        <fullName evidence="3">PepSY domain-containing protein</fullName>
    </recommendedName>
</protein>
<feature type="signal peptide" evidence="2">
    <location>
        <begin position="1"/>
        <end position="28"/>
    </location>
</feature>
<keyword evidence="5" id="KW-1185">Reference proteome</keyword>
<accession>A0A417YPR6</accession>
<reference evidence="4 5" key="1">
    <citation type="journal article" date="2017" name="Int. J. Syst. Evol. Microbiol.">
        <title>Bacillus notoginsengisoli sp. nov., a novel bacterium isolated from the rhizosphere of Panax notoginseng.</title>
        <authorList>
            <person name="Zhang M.Y."/>
            <person name="Cheng J."/>
            <person name="Cai Y."/>
            <person name="Zhang T.Y."/>
            <person name="Wu Y.Y."/>
            <person name="Manikprabhu D."/>
            <person name="Li W.J."/>
            <person name="Zhang Y.X."/>
        </authorList>
    </citation>
    <scope>NUCLEOTIDE SEQUENCE [LARGE SCALE GENOMIC DNA]</scope>
    <source>
        <strain evidence="4 5">JCM 30743</strain>
    </source>
</reference>
<organism evidence="4 5">
    <name type="scientific">Neobacillus notoginsengisoli</name>
    <dbReference type="NCBI Taxonomy" id="1578198"/>
    <lineage>
        <taxon>Bacteria</taxon>
        <taxon>Bacillati</taxon>
        <taxon>Bacillota</taxon>
        <taxon>Bacilli</taxon>
        <taxon>Bacillales</taxon>
        <taxon>Bacillaceae</taxon>
        <taxon>Neobacillus</taxon>
    </lineage>
</organism>
<gene>
    <name evidence="4" type="ORF">D1B31_18770</name>
</gene>